<protein>
    <recommendedName>
        <fullName evidence="2">USP domain-containing protein</fullName>
    </recommendedName>
</protein>
<feature type="compositionally biased region" description="Low complexity" evidence="1">
    <location>
        <begin position="766"/>
        <end position="781"/>
    </location>
</feature>
<feature type="region of interest" description="Disordered" evidence="1">
    <location>
        <begin position="612"/>
        <end position="635"/>
    </location>
</feature>
<dbReference type="InterPro" id="IPR038765">
    <property type="entry name" value="Papain-like_cys_pep_sf"/>
</dbReference>
<feature type="region of interest" description="Disordered" evidence="1">
    <location>
        <begin position="643"/>
        <end position="662"/>
    </location>
</feature>
<dbReference type="PROSITE" id="PS00973">
    <property type="entry name" value="USP_2"/>
    <property type="match status" value="1"/>
</dbReference>
<evidence type="ECO:0000256" key="1">
    <source>
        <dbReference type="SAM" id="MobiDB-lite"/>
    </source>
</evidence>
<dbReference type="GO" id="GO:0016579">
    <property type="term" value="P:protein deubiquitination"/>
    <property type="evidence" value="ECO:0007669"/>
    <property type="project" value="InterPro"/>
</dbReference>
<dbReference type="STRING" id="1220924.W2S616"/>
<organism evidence="3 4">
    <name type="scientific">Cyphellophora europaea (strain CBS 101466)</name>
    <name type="common">Phialophora europaea</name>
    <dbReference type="NCBI Taxonomy" id="1220924"/>
    <lineage>
        <taxon>Eukaryota</taxon>
        <taxon>Fungi</taxon>
        <taxon>Dikarya</taxon>
        <taxon>Ascomycota</taxon>
        <taxon>Pezizomycotina</taxon>
        <taxon>Eurotiomycetes</taxon>
        <taxon>Chaetothyriomycetidae</taxon>
        <taxon>Chaetothyriales</taxon>
        <taxon>Cyphellophoraceae</taxon>
        <taxon>Cyphellophora</taxon>
    </lineage>
</organism>
<feature type="compositionally biased region" description="Polar residues" evidence="1">
    <location>
        <begin position="490"/>
        <end position="502"/>
    </location>
</feature>
<dbReference type="EMBL" id="KI635846">
    <property type="protein sequence ID" value="ETN44142.1"/>
    <property type="molecule type" value="Genomic_DNA"/>
</dbReference>
<evidence type="ECO:0000259" key="2">
    <source>
        <dbReference type="PROSITE" id="PS50235"/>
    </source>
</evidence>
<dbReference type="GO" id="GO:0004843">
    <property type="term" value="F:cysteine-type deubiquitinase activity"/>
    <property type="evidence" value="ECO:0007669"/>
    <property type="project" value="InterPro"/>
</dbReference>
<evidence type="ECO:0000313" key="4">
    <source>
        <dbReference type="Proteomes" id="UP000030752"/>
    </source>
</evidence>
<dbReference type="InterPro" id="IPR001394">
    <property type="entry name" value="Peptidase_C19_UCH"/>
</dbReference>
<reference evidence="3 4" key="1">
    <citation type="submission" date="2013-03" db="EMBL/GenBank/DDBJ databases">
        <title>The Genome Sequence of Phialophora europaea CBS 101466.</title>
        <authorList>
            <consortium name="The Broad Institute Genomics Platform"/>
            <person name="Cuomo C."/>
            <person name="de Hoog S."/>
            <person name="Gorbushina A."/>
            <person name="Walker B."/>
            <person name="Young S.K."/>
            <person name="Zeng Q."/>
            <person name="Gargeya S."/>
            <person name="Fitzgerald M."/>
            <person name="Haas B."/>
            <person name="Abouelleil A."/>
            <person name="Allen A.W."/>
            <person name="Alvarado L."/>
            <person name="Arachchi H.M."/>
            <person name="Berlin A.M."/>
            <person name="Chapman S.B."/>
            <person name="Gainer-Dewar J."/>
            <person name="Goldberg J."/>
            <person name="Griggs A."/>
            <person name="Gujja S."/>
            <person name="Hansen M."/>
            <person name="Howarth C."/>
            <person name="Imamovic A."/>
            <person name="Ireland A."/>
            <person name="Larimer J."/>
            <person name="McCowan C."/>
            <person name="Murphy C."/>
            <person name="Pearson M."/>
            <person name="Poon T.W."/>
            <person name="Priest M."/>
            <person name="Roberts A."/>
            <person name="Saif S."/>
            <person name="Shea T."/>
            <person name="Sisk P."/>
            <person name="Sykes S."/>
            <person name="Wortman J."/>
            <person name="Nusbaum C."/>
            <person name="Birren B."/>
        </authorList>
    </citation>
    <scope>NUCLEOTIDE SEQUENCE [LARGE SCALE GENOMIC DNA]</scope>
    <source>
        <strain evidence="3 4">CBS 101466</strain>
    </source>
</reference>
<evidence type="ECO:0000313" key="3">
    <source>
        <dbReference type="EMBL" id="ETN44142.1"/>
    </source>
</evidence>
<dbReference type="RefSeq" id="XP_008713584.1">
    <property type="nucleotide sequence ID" value="XM_008715362.1"/>
</dbReference>
<dbReference type="CDD" id="cd02257">
    <property type="entry name" value="Peptidase_C19"/>
    <property type="match status" value="1"/>
</dbReference>
<dbReference type="PROSITE" id="PS50235">
    <property type="entry name" value="USP_3"/>
    <property type="match status" value="1"/>
</dbReference>
<dbReference type="GeneID" id="19978031"/>
<feature type="compositionally biased region" description="Polar residues" evidence="1">
    <location>
        <begin position="462"/>
        <end position="475"/>
    </location>
</feature>
<dbReference type="OrthoDB" id="289038at2759"/>
<name>W2S616_CYPE1</name>
<dbReference type="GO" id="GO:0005829">
    <property type="term" value="C:cytosol"/>
    <property type="evidence" value="ECO:0007669"/>
    <property type="project" value="TreeGrafter"/>
</dbReference>
<dbReference type="VEuPathDB" id="FungiDB:HMPREF1541_10692"/>
<gene>
    <name evidence="3" type="ORF">HMPREF1541_10692</name>
</gene>
<feature type="compositionally biased region" description="Polar residues" evidence="1">
    <location>
        <begin position="439"/>
        <end position="452"/>
    </location>
</feature>
<dbReference type="eggNOG" id="KOG1865">
    <property type="taxonomic scope" value="Eukaryota"/>
</dbReference>
<dbReference type="InterPro" id="IPR018200">
    <property type="entry name" value="USP_CS"/>
</dbReference>
<dbReference type="InterPro" id="IPR028889">
    <property type="entry name" value="USP"/>
</dbReference>
<dbReference type="Pfam" id="PF00443">
    <property type="entry name" value="UCH"/>
    <property type="match status" value="1"/>
</dbReference>
<dbReference type="InterPro" id="IPR050164">
    <property type="entry name" value="Peptidase_C19"/>
</dbReference>
<feature type="compositionally biased region" description="Basic and acidic residues" evidence="1">
    <location>
        <begin position="14"/>
        <end position="26"/>
    </location>
</feature>
<feature type="compositionally biased region" description="Basic and acidic residues" evidence="1">
    <location>
        <begin position="619"/>
        <end position="629"/>
    </location>
</feature>
<keyword evidence="4" id="KW-1185">Reference proteome</keyword>
<accession>W2S616</accession>
<dbReference type="PANTHER" id="PTHR24006">
    <property type="entry name" value="UBIQUITIN CARBOXYL-TERMINAL HYDROLASE"/>
    <property type="match status" value="1"/>
</dbReference>
<dbReference type="Gene3D" id="3.90.70.10">
    <property type="entry name" value="Cysteine proteinases"/>
    <property type="match status" value="1"/>
</dbReference>
<feature type="region of interest" description="Disordered" evidence="1">
    <location>
        <begin position="1"/>
        <end position="26"/>
    </location>
</feature>
<feature type="region of interest" description="Disordered" evidence="1">
    <location>
        <begin position="686"/>
        <end position="801"/>
    </location>
</feature>
<dbReference type="HOGENOM" id="CLU_351245_0_0_1"/>
<proteinExistence type="predicted"/>
<dbReference type="GO" id="GO:0005634">
    <property type="term" value="C:nucleus"/>
    <property type="evidence" value="ECO:0007669"/>
    <property type="project" value="TreeGrafter"/>
</dbReference>
<dbReference type="SUPFAM" id="SSF54001">
    <property type="entry name" value="Cysteine proteinases"/>
    <property type="match status" value="1"/>
</dbReference>
<dbReference type="AlphaFoldDB" id="W2S616"/>
<dbReference type="Proteomes" id="UP000030752">
    <property type="component" value="Unassembled WGS sequence"/>
</dbReference>
<dbReference type="InParanoid" id="W2S616"/>
<feature type="region of interest" description="Disordered" evidence="1">
    <location>
        <begin position="439"/>
        <end position="502"/>
    </location>
</feature>
<feature type="domain" description="USP" evidence="2">
    <location>
        <begin position="83"/>
        <end position="435"/>
    </location>
</feature>
<sequence>MPPKKGARSQQNAEAKEKKRAEIAAKHAQDYADDIAHYDSVRNQHTPKHSSGALLPVTTVEDDATTSTRDVAALRAGQRLGPRGTNDDNNACYRNAVLLTLLCTDPFMAYIKNRWLELRRDAITQDLAEEISKPVDEHNHPFEILSTLWDVYWDPKKPDKDLKKAMDEAWKEMRNLPNVSQQWATGRQYRAQQDAHEFLNWLLSAEEESLLDLRGIYDDYRSIFSMLTTQRQLCALCAKDGAIRHTSKQMTAHAIWEVGLPPNHNHQFRLDDLMQRYFKYVADGWLCDECDQKLAMQPEKREELRNQFKGPGWRYVRRLPEVLFMQLMRAEWTVDGILEKNHLSVEIPATINLERYLDPDPLMLDRERLNPEYELTGVITHQGRANSGHYKTHVCVDKEWYCINKKECEPSSFEDAIDKEHPKGFTPYMLVWQRKSTSSTVDRATEKQTASAPANAPDKALATSTITQDGQNVPQRNSTRRASARSHTSGQPGLSNSPRGSITEDLSTYLRFQVALGGSRPYLVHHEIPTQPDLVYAASSGNGPNVDIAMTLVQEDKSTKTAFELDLLAAAATEDRKLNENHLSTPELGTRQSCRCTEVHEGTCKDIVKPSEAGGKRKALPEGHRDRDAAPTAPFKRTKRLPNIFARPGDDPHGYPSPAKRWRSQRALDRAIYEFETKWKHLQAPRAMPVAPKREAWQPLSRAPERRYTSSNPSTPPVRNHGRPGASSVGNQRTGSRMLPFYPAPYVGRKNKRRFSSGVPGTPKMNRGNKGVSSVGGRRSGPILPFDVAQYGKGVGKGKRG</sequence>